<gene>
    <name evidence="1" type="ORF">EST38_g7335</name>
</gene>
<comment type="caution">
    <text evidence="1">The sequence shown here is derived from an EMBL/GenBank/DDBJ whole genome shotgun (WGS) entry which is preliminary data.</text>
</comment>
<accession>A0A4Q2DH91</accession>
<sequence>MSSILRIAVSAHSYIRFISWKLNDEIISQARQVQVTSRRGFASSAVARKDLVQDLYLREIKAYAPAPAAKDAHVGAVKSFALPPTPKAPSLPADLAAELSAYDAVEPTIAAVPSTSAAATEAAESNGAADAEAFLGFLEQDVVKPVHHH</sequence>
<evidence type="ECO:0000313" key="2">
    <source>
        <dbReference type="Proteomes" id="UP000290288"/>
    </source>
</evidence>
<dbReference type="PANTHER" id="PTHR28207">
    <property type="entry name" value="ATP SYNTHASE SUBUNIT H, MITOCHONDRIAL"/>
    <property type="match status" value="1"/>
</dbReference>
<dbReference type="AlphaFoldDB" id="A0A4Q2DH91"/>
<dbReference type="OrthoDB" id="274752at2759"/>
<dbReference type="GO" id="GO:0046933">
    <property type="term" value="F:proton-transporting ATP synthase activity, rotational mechanism"/>
    <property type="evidence" value="ECO:0007669"/>
    <property type="project" value="TreeGrafter"/>
</dbReference>
<dbReference type="Pfam" id="PF10775">
    <property type="entry name" value="ATP_sub_h"/>
    <property type="match status" value="1"/>
</dbReference>
<organism evidence="1 2">
    <name type="scientific">Candolleomyces aberdarensis</name>
    <dbReference type="NCBI Taxonomy" id="2316362"/>
    <lineage>
        <taxon>Eukaryota</taxon>
        <taxon>Fungi</taxon>
        <taxon>Dikarya</taxon>
        <taxon>Basidiomycota</taxon>
        <taxon>Agaricomycotina</taxon>
        <taxon>Agaricomycetes</taxon>
        <taxon>Agaricomycetidae</taxon>
        <taxon>Agaricales</taxon>
        <taxon>Agaricineae</taxon>
        <taxon>Psathyrellaceae</taxon>
        <taxon>Candolleomyces</taxon>
    </lineage>
</organism>
<name>A0A4Q2DH91_9AGAR</name>
<evidence type="ECO:0000313" key="1">
    <source>
        <dbReference type="EMBL" id="RXW18522.1"/>
    </source>
</evidence>
<keyword evidence="2" id="KW-1185">Reference proteome</keyword>
<dbReference type="InterPro" id="IPR019711">
    <property type="entry name" value="ATP_synth_F0_suH"/>
</dbReference>
<reference evidence="1 2" key="1">
    <citation type="submission" date="2019-01" db="EMBL/GenBank/DDBJ databases">
        <title>Draft genome sequence of Psathyrella aberdarensis IHI B618.</title>
        <authorList>
            <person name="Buettner E."/>
            <person name="Kellner H."/>
        </authorList>
    </citation>
    <scope>NUCLEOTIDE SEQUENCE [LARGE SCALE GENOMIC DNA]</scope>
    <source>
        <strain evidence="1 2">IHI B618</strain>
    </source>
</reference>
<dbReference type="STRING" id="2316362.A0A4Q2DH91"/>
<proteinExistence type="predicted"/>
<dbReference type="EMBL" id="SDEE01000260">
    <property type="protein sequence ID" value="RXW18522.1"/>
    <property type="molecule type" value="Genomic_DNA"/>
</dbReference>
<dbReference type="Proteomes" id="UP000290288">
    <property type="component" value="Unassembled WGS sequence"/>
</dbReference>
<protein>
    <submittedName>
        <fullName evidence="1">Uncharacterized protein</fullName>
    </submittedName>
</protein>
<dbReference type="PANTHER" id="PTHR28207:SF1">
    <property type="entry name" value="ATP SYNTHASE SUBUNIT H, MITOCHONDRIAL"/>
    <property type="match status" value="1"/>
</dbReference>